<evidence type="ECO:0000256" key="2">
    <source>
        <dbReference type="ARBA" id="ARBA00005898"/>
    </source>
</evidence>
<dbReference type="NCBIfam" id="NF001126">
    <property type="entry name" value="PRK00139.1-4"/>
    <property type="match status" value="1"/>
</dbReference>
<dbReference type="InterPro" id="IPR004101">
    <property type="entry name" value="Mur_ligase_C"/>
</dbReference>
<dbReference type="Proteomes" id="UP001595880">
    <property type="component" value="Unassembled WGS sequence"/>
</dbReference>
<keyword evidence="14" id="KW-1185">Reference proteome</keyword>
<feature type="binding site" evidence="8">
    <location>
        <position position="383"/>
    </location>
    <ligand>
        <name>meso-2,6-diaminopimelate</name>
        <dbReference type="ChEBI" id="CHEBI:57791"/>
    </ligand>
</feature>
<dbReference type="InterPro" id="IPR013221">
    <property type="entry name" value="Mur_ligase_cen"/>
</dbReference>
<feature type="binding site" evidence="8">
    <location>
        <begin position="152"/>
        <end position="153"/>
    </location>
    <ligand>
        <name>UDP-N-acetyl-alpha-D-muramoyl-L-alanyl-D-glutamate</name>
        <dbReference type="ChEBI" id="CHEBI:83900"/>
    </ligand>
</feature>
<evidence type="ECO:0000256" key="5">
    <source>
        <dbReference type="ARBA" id="ARBA00022984"/>
    </source>
</evidence>
<dbReference type="SUPFAM" id="SSF53623">
    <property type="entry name" value="MurD-like peptide ligases, catalytic domain"/>
    <property type="match status" value="1"/>
</dbReference>
<comment type="subcellular location">
    <subcellularLocation>
        <location evidence="8 9">Cytoplasm</location>
    </subcellularLocation>
</comment>
<keyword evidence="8" id="KW-0460">Magnesium</keyword>
<dbReference type="RefSeq" id="WP_390196964.1">
    <property type="nucleotide sequence ID" value="NZ_JBHSDV010000001.1"/>
</dbReference>
<dbReference type="SUPFAM" id="SSF53244">
    <property type="entry name" value="MurD-like peptide ligases, peptide-binding domain"/>
    <property type="match status" value="1"/>
</dbReference>
<name>A0ABV8VW43_9BACI</name>
<feature type="domain" description="Mur ligase N-terminal catalytic" evidence="10">
    <location>
        <begin position="25"/>
        <end position="83"/>
    </location>
</feature>
<comment type="pathway">
    <text evidence="1 8 9">Cell wall biogenesis; peptidoglycan biosynthesis.</text>
</comment>
<dbReference type="InterPro" id="IPR036615">
    <property type="entry name" value="Mur_ligase_C_dom_sf"/>
</dbReference>
<keyword evidence="8 13" id="KW-0436">Ligase</keyword>
<comment type="function">
    <text evidence="8">Catalyzes the addition of meso-diaminopimelic acid to the nucleotide precursor UDP-N-acetylmuramoyl-L-alanyl-D-glutamate (UMAG) in the biosynthesis of bacterial cell-wall peptidoglycan.</text>
</comment>
<keyword evidence="5 8" id="KW-0573">Peptidoglycan synthesis</keyword>
<feature type="domain" description="Mur ligase C-terminal" evidence="11">
    <location>
        <begin position="334"/>
        <end position="459"/>
    </location>
</feature>
<sequence>MQKLTEILRKVPSYTCKDSIDHIEVNGIEMDHRKVKNNHIFICIKGYTVDGHDYAELAVENGAVVVIAERQLQLNVPVIVVGNTSKLLPLIAATYYQNPSRHFPLIGVTGTNGKTTVTHLIDEMFQATNKKTGIIGTIEMRINNKVTEVKNTTPDSLFLQESFEKMRLEAVDVGIMEVSSHALDQGRVNGADFDIAIFTNLTQDHLDYHKTMDHYLFAKSLLFAQLGNDYTTNKYAVINIDDENSAFVSRATAQPIITYAINQKADFYATNIQLKSDGTDFIMHTPIGKIEITSKLMGNFSIYNMLAASAAAYCSNIELDVIKHVLNHTSGVRGRFEPILNDKGFGVIVDYAHTPDSLENVLKTAKGFCNGKIFAIVGCGGDRDKTKRPLMANVACEYADTAIFTSDNPRSEDPQAIITDMIEDIKKENYQVIIDRYKAIEQAINQAKPNDIVLIAGKGHETYQIIGDTVHDFDDAEVARQLLNK</sequence>
<dbReference type="Pfam" id="PF02875">
    <property type="entry name" value="Mur_ligase_C"/>
    <property type="match status" value="1"/>
</dbReference>
<dbReference type="InterPro" id="IPR005761">
    <property type="entry name" value="UDP-N-AcMur-Glu-dNH2Pim_ligase"/>
</dbReference>
<comment type="catalytic activity">
    <reaction evidence="8">
        <text>UDP-N-acetyl-alpha-D-muramoyl-L-alanyl-D-glutamate + meso-2,6-diaminopimelate + ATP = UDP-N-acetyl-alpha-D-muramoyl-L-alanyl-gamma-D-glutamyl-meso-2,6-diaminopimelate + ADP + phosphate + H(+)</text>
        <dbReference type="Rhea" id="RHEA:23676"/>
        <dbReference type="ChEBI" id="CHEBI:15378"/>
        <dbReference type="ChEBI" id="CHEBI:30616"/>
        <dbReference type="ChEBI" id="CHEBI:43474"/>
        <dbReference type="ChEBI" id="CHEBI:57791"/>
        <dbReference type="ChEBI" id="CHEBI:83900"/>
        <dbReference type="ChEBI" id="CHEBI:83905"/>
        <dbReference type="ChEBI" id="CHEBI:456216"/>
        <dbReference type="EC" id="6.3.2.13"/>
    </reaction>
</comment>
<feature type="binding site" evidence="8">
    <location>
        <position position="185"/>
    </location>
    <ligand>
        <name>UDP-N-acetyl-alpha-D-muramoyl-L-alanyl-D-glutamate</name>
        <dbReference type="ChEBI" id="CHEBI:83900"/>
    </ligand>
</feature>
<accession>A0ABV8VW43</accession>
<feature type="modified residue" description="N6-carboxylysine" evidence="8">
    <location>
        <position position="219"/>
    </location>
</feature>
<dbReference type="NCBIfam" id="TIGR01085">
    <property type="entry name" value="murE"/>
    <property type="match status" value="1"/>
</dbReference>
<dbReference type="Gene3D" id="3.40.1190.10">
    <property type="entry name" value="Mur-like, catalytic domain"/>
    <property type="match status" value="1"/>
</dbReference>
<comment type="caution">
    <text evidence="13">The sequence shown here is derived from an EMBL/GenBank/DDBJ whole genome shotgun (WGS) entry which is preliminary data.</text>
</comment>
<feature type="binding site" evidence="8">
    <location>
        <begin position="407"/>
        <end position="410"/>
    </location>
    <ligand>
        <name>meso-2,6-diaminopimelate</name>
        <dbReference type="ChEBI" id="CHEBI:57791"/>
    </ligand>
</feature>
<feature type="binding site" evidence="8">
    <location>
        <position position="457"/>
    </location>
    <ligand>
        <name>meso-2,6-diaminopimelate</name>
        <dbReference type="ChEBI" id="CHEBI:57791"/>
    </ligand>
</feature>
<dbReference type="PANTHER" id="PTHR23135:SF4">
    <property type="entry name" value="UDP-N-ACETYLMURAMOYL-L-ALANYL-D-GLUTAMATE--2,6-DIAMINOPIMELATE LIGASE MURE HOMOLOG, CHLOROPLASTIC"/>
    <property type="match status" value="1"/>
</dbReference>
<proteinExistence type="inferred from homology"/>
<feature type="binding site" evidence="8">
    <location>
        <position position="461"/>
    </location>
    <ligand>
        <name>meso-2,6-diaminopimelate</name>
        <dbReference type="ChEBI" id="CHEBI:57791"/>
    </ligand>
</feature>
<dbReference type="InterPro" id="IPR000713">
    <property type="entry name" value="Mur_ligase_N"/>
</dbReference>
<feature type="binding site" evidence="8">
    <location>
        <position position="179"/>
    </location>
    <ligand>
        <name>UDP-N-acetyl-alpha-D-muramoyl-L-alanyl-D-glutamate</name>
        <dbReference type="ChEBI" id="CHEBI:83900"/>
    </ligand>
</feature>
<evidence type="ECO:0000259" key="12">
    <source>
        <dbReference type="Pfam" id="PF08245"/>
    </source>
</evidence>
<keyword evidence="6 8" id="KW-0131">Cell cycle</keyword>
<dbReference type="HAMAP" id="MF_00208">
    <property type="entry name" value="MurE"/>
    <property type="match status" value="1"/>
</dbReference>
<dbReference type="Gene3D" id="3.40.1390.10">
    <property type="entry name" value="MurE/MurF, N-terminal domain"/>
    <property type="match status" value="1"/>
</dbReference>
<comment type="caution">
    <text evidence="8">Lacks conserved residue(s) required for the propagation of feature annotation.</text>
</comment>
<dbReference type="InterPro" id="IPR036565">
    <property type="entry name" value="Mur-like_cat_sf"/>
</dbReference>
<evidence type="ECO:0000256" key="7">
    <source>
        <dbReference type="ARBA" id="ARBA00023316"/>
    </source>
</evidence>
<evidence type="ECO:0000256" key="1">
    <source>
        <dbReference type="ARBA" id="ARBA00004752"/>
    </source>
</evidence>
<keyword evidence="8" id="KW-0067">ATP-binding</keyword>
<keyword evidence="8" id="KW-0547">Nucleotide-binding</keyword>
<evidence type="ECO:0000256" key="4">
    <source>
        <dbReference type="ARBA" id="ARBA00022960"/>
    </source>
</evidence>
<feature type="binding site" evidence="8">
    <location>
        <position position="151"/>
    </location>
    <ligand>
        <name>UDP-N-acetyl-alpha-D-muramoyl-L-alanyl-D-glutamate</name>
        <dbReference type="ChEBI" id="CHEBI:83900"/>
    </ligand>
</feature>
<dbReference type="SUPFAM" id="SSF63418">
    <property type="entry name" value="MurE/MurF N-terminal domain"/>
    <property type="match status" value="1"/>
</dbReference>
<dbReference type="EC" id="6.3.2.13" evidence="8"/>
<feature type="binding site" evidence="8">
    <location>
        <position position="187"/>
    </location>
    <ligand>
        <name>UDP-N-acetyl-alpha-D-muramoyl-L-alanyl-D-glutamate</name>
        <dbReference type="ChEBI" id="CHEBI:83900"/>
    </ligand>
</feature>
<evidence type="ECO:0000256" key="6">
    <source>
        <dbReference type="ARBA" id="ARBA00023306"/>
    </source>
</evidence>
<feature type="short sequence motif" description="Meso-diaminopimelate recognition motif" evidence="8">
    <location>
        <begin position="407"/>
        <end position="410"/>
    </location>
</feature>
<feature type="binding site" evidence="8">
    <location>
        <begin position="110"/>
        <end position="116"/>
    </location>
    <ligand>
        <name>ATP</name>
        <dbReference type="ChEBI" id="CHEBI:30616"/>
    </ligand>
</feature>
<protein>
    <recommendedName>
        <fullName evidence="8">UDP-N-acetylmuramoyl-L-alanyl-D-glutamate--2,6-diaminopimelate ligase</fullName>
        <ecNumber evidence="8">6.3.2.13</ecNumber>
    </recommendedName>
    <alternativeName>
        <fullName evidence="8">Meso-A2pm-adding enzyme</fullName>
    </alternativeName>
    <alternativeName>
        <fullName evidence="8">Meso-diaminopimelate-adding enzyme</fullName>
    </alternativeName>
    <alternativeName>
        <fullName evidence="8">UDP-MurNAc-L-Ala-D-Glu:meso-diaminopimelate ligase</fullName>
    </alternativeName>
    <alternativeName>
        <fullName evidence="8">UDP-MurNAc-tripeptide synthetase</fullName>
    </alternativeName>
    <alternativeName>
        <fullName evidence="8">UDP-N-acetylmuramyl-tripeptide synthetase</fullName>
    </alternativeName>
</protein>
<evidence type="ECO:0000313" key="14">
    <source>
        <dbReference type="Proteomes" id="UP001595880"/>
    </source>
</evidence>
<dbReference type="EMBL" id="JBHSDV010000001">
    <property type="protein sequence ID" value="MFC4387311.1"/>
    <property type="molecule type" value="Genomic_DNA"/>
</dbReference>
<comment type="cofactor">
    <cofactor evidence="8">
        <name>Mg(2+)</name>
        <dbReference type="ChEBI" id="CHEBI:18420"/>
    </cofactor>
</comment>
<feature type="domain" description="Mur ligase central" evidence="12">
    <location>
        <begin position="108"/>
        <end position="312"/>
    </location>
</feature>
<dbReference type="Gene3D" id="3.90.190.20">
    <property type="entry name" value="Mur ligase, C-terminal domain"/>
    <property type="match status" value="1"/>
</dbReference>
<gene>
    <name evidence="8" type="primary">murE</name>
    <name evidence="13" type="ORF">ACFOZ1_05745</name>
</gene>
<evidence type="ECO:0000259" key="11">
    <source>
        <dbReference type="Pfam" id="PF02875"/>
    </source>
</evidence>
<dbReference type="Pfam" id="PF01225">
    <property type="entry name" value="Mur_ligase"/>
    <property type="match status" value="1"/>
</dbReference>
<dbReference type="Pfam" id="PF08245">
    <property type="entry name" value="Mur_ligase_M"/>
    <property type="match status" value="1"/>
</dbReference>
<keyword evidence="4 8" id="KW-0133">Cell shape</keyword>
<organism evidence="13 14">
    <name type="scientific">Gracilibacillus marinus</name>
    <dbReference type="NCBI Taxonomy" id="630535"/>
    <lineage>
        <taxon>Bacteria</taxon>
        <taxon>Bacillati</taxon>
        <taxon>Bacillota</taxon>
        <taxon>Bacilli</taxon>
        <taxon>Bacillales</taxon>
        <taxon>Bacillaceae</taxon>
        <taxon>Gracilibacillus</taxon>
    </lineage>
</organism>
<keyword evidence="8" id="KW-0963">Cytoplasm</keyword>
<evidence type="ECO:0000256" key="8">
    <source>
        <dbReference type="HAMAP-Rule" id="MF_00208"/>
    </source>
</evidence>
<keyword evidence="3 8" id="KW-0132">Cell division</keyword>
<keyword evidence="7 8" id="KW-0961">Cell wall biogenesis/degradation</keyword>
<dbReference type="PANTHER" id="PTHR23135">
    <property type="entry name" value="MUR LIGASE FAMILY MEMBER"/>
    <property type="match status" value="1"/>
</dbReference>
<evidence type="ECO:0000256" key="9">
    <source>
        <dbReference type="RuleBase" id="RU004135"/>
    </source>
</evidence>
<dbReference type="NCBIfam" id="NF001124">
    <property type="entry name" value="PRK00139.1-2"/>
    <property type="match status" value="1"/>
</dbReference>
<evidence type="ECO:0000256" key="3">
    <source>
        <dbReference type="ARBA" id="ARBA00022618"/>
    </source>
</evidence>
<dbReference type="GO" id="GO:0008765">
    <property type="term" value="F:UDP-N-acetylmuramoylalanyl-D-glutamate-2,6-diaminopimelate ligase activity"/>
    <property type="evidence" value="ECO:0007669"/>
    <property type="project" value="UniProtKB-EC"/>
</dbReference>
<comment type="similarity">
    <text evidence="2 8">Belongs to the MurCDEF family. MurE subfamily.</text>
</comment>
<comment type="PTM">
    <text evidence="8">Carboxylation is probably crucial for Mg(2+) binding and, consequently, for the gamma-phosphate positioning of ATP.</text>
</comment>
<reference evidence="14" key="1">
    <citation type="journal article" date="2019" name="Int. J. Syst. Evol. Microbiol.">
        <title>The Global Catalogue of Microorganisms (GCM) 10K type strain sequencing project: providing services to taxonomists for standard genome sequencing and annotation.</title>
        <authorList>
            <consortium name="The Broad Institute Genomics Platform"/>
            <consortium name="The Broad Institute Genome Sequencing Center for Infectious Disease"/>
            <person name="Wu L."/>
            <person name="Ma J."/>
        </authorList>
    </citation>
    <scope>NUCLEOTIDE SEQUENCE [LARGE SCALE GENOMIC DNA]</scope>
    <source>
        <strain evidence="14">KACC 14058</strain>
    </source>
</reference>
<evidence type="ECO:0000313" key="13">
    <source>
        <dbReference type="EMBL" id="MFC4387311.1"/>
    </source>
</evidence>
<evidence type="ECO:0000259" key="10">
    <source>
        <dbReference type="Pfam" id="PF01225"/>
    </source>
</evidence>
<dbReference type="InterPro" id="IPR035911">
    <property type="entry name" value="MurE/MurF_N"/>
</dbReference>